<dbReference type="Pfam" id="PF23235">
    <property type="entry name" value="WHD_3rd_Lhr"/>
    <property type="match status" value="1"/>
</dbReference>
<dbReference type="InterPro" id="IPR055367">
    <property type="entry name" value="WH4_Lhr"/>
</dbReference>
<dbReference type="Gene3D" id="3.40.50.300">
    <property type="entry name" value="P-loop containing nucleotide triphosphate hydrolases"/>
    <property type="match status" value="2"/>
</dbReference>
<keyword evidence="8" id="KW-0413">Isomerase</keyword>
<evidence type="ECO:0000256" key="3">
    <source>
        <dbReference type="ARBA" id="ARBA00022801"/>
    </source>
</evidence>
<dbReference type="SMART" id="SM00490">
    <property type="entry name" value="HELICc"/>
    <property type="match status" value="1"/>
</dbReference>
<keyword evidence="1" id="KW-0547">Nucleotide-binding</keyword>
<dbReference type="InterPro" id="IPR013701">
    <property type="entry name" value="Lhr-like_DEAD/DEAH_assoc"/>
</dbReference>
<dbReference type="PROSITE" id="PS51194">
    <property type="entry name" value="HELICASE_CTER"/>
    <property type="match status" value="1"/>
</dbReference>
<dbReference type="GO" id="GO:0016887">
    <property type="term" value="F:ATP hydrolysis activity"/>
    <property type="evidence" value="ECO:0007669"/>
    <property type="project" value="TreeGrafter"/>
</dbReference>
<organism evidence="11 12">
    <name type="scientific">Pelagicoccus enzymogenes</name>
    <dbReference type="NCBI Taxonomy" id="2773457"/>
    <lineage>
        <taxon>Bacteria</taxon>
        <taxon>Pseudomonadati</taxon>
        <taxon>Verrucomicrobiota</taxon>
        <taxon>Opitutia</taxon>
        <taxon>Puniceicoccales</taxon>
        <taxon>Pelagicoccaceae</taxon>
        <taxon>Pelagicoccus</taxon>
    </lineage>
</organism>
<keyword evidence="2" id="KW-0227">DNA damage</keyword>
<feature type="domain" description="Helicase C-terminal" evidence="10">
    <location>
        <begin position="261"/>
        <end position="415"/>
    </location>
</feature>
<evidence type="ECO:0000313" key="12">
    <source>
        <dbReference type="Proteomes" id="UP000622317"/>
    </source>
</evidence>
<reference evidence="11" key="1">
    <citation type="submission" date="2020-09" db="EMBL/GenBank/DDBJ databases">
        <title>Pelagicoccus enzymogenes sp. nov. with an EPS production, isolated from marine sediment.</title>
        <authorList>
            <person name="Feng X."/>
        </authorList>
    </citation>
    <scope>NUCLEOTIDE SEQUENCE</scope>
    <source>
        <strain evidence="11">NFK12</strain>
    </source>
</reference>
<keyword evidence="3" id="KW-0378">Hydrolase</keyword>
<sequence length="1449" mass="161989">MLPLPDTAFERFHPLVARWFTDELGEPTDIQRKAWRLISAGEHCLISAATGSGKTLASFLWAISQLASGEWELGQTRVLYVSPLKALNNDIRRNLLGPLEALRELFEEEGVAWPEIRVMTRSGDTQQGDRRKMLRHPPEILITTPESLNLLLTSKDGQRSLQGIRSVVIDEVHSVVGSKRGVYLMTAVERLAHLCGEFQRIALSATVRPMELVASYIGGYKDGVPRTVARARSEASKSYEISVRFPAEANEDANDDDFWRPIVQDLKVLVSDNRSTLIFVNSRKLCEKLAYKINRDEPAPIAYSHHGSLSKEIRFAVEQRLKKGELKAIVATNSLEMGIDVGALDCVVMVQCPGQISSAVQKVGRAGHQVGAISRAVVFPSHSRDFLESAVLSQSIQERAIEAVHPVEAPLDVLAQVLVSMLGSGPQEIDALFSLVRNAYPYRSLSREVFDLVLNMQAGRYAGSRLRELKARIAIDREANTATLRKGALMAFYFSGGVIPDRGYFHLRHSGNGGRIGELDEEFVWERKIGEVFTLGVQSWRIDQITYNDVLVSPASGGEEAPPFWRADVFDRDFHFSNRIGEFLEWADERCGSAGFVDELQKRFKMDAVASKALQEFLERQRLATGRGLPHRHHLLAEVIDAAPGGAPGQQLVLHTHWGGRVNRPYALALDAAWSESFGHRTEVYVNNDCVVVMLSDEVSLEEVLGLVSLRNVDTLLRNRLEGSGFFGARFREAAGTSLLITRNKAGQRLPLWLSRMRSKKLFESVQRYDDFPLLLEAWRSCLKDAFDMDSLRLVLGELEQGEISVTMTRGSKASPFASSVAWRQINDEYMYATDSPSGSGRSNLREDLVRSVAFDAENRPQVDEELVLAFEAKRQRLAEGYAPTDGLELKEWLRDRIAIPQREWELFCDRLALGGSVRSPSGPEDDLETARSAAATSGGWVFLKEDKQRFERLFCPVPDVDLLCEFLSYYGPVSIEGLRAWLEASAVELTVLLDSLEDARRIVRGPLLEGEDAEFVCEAENFEILLRMKRARGRAAFQALPLARFGLFLASWQGVARNHEQEDGLRDCLDRLLGWTASVSEWEGSLLRSRVDGYSGSKLDALLVEDGTFWYGTKGAGVGFCLPEDWELLRPEEEGDPLTEKEAALLEILEMGGRFGFSQLLDRLSVGAAELEAILWSLVWKGMVSNDAFAAVRKGAHGKFQLCSGGARREQSPRSLRLGRRSRASRPIVYPGAWYKLPTRVGDLDVVDSLEFEKERARIVLDRYGVVFRELLLREQVGFRWKELFKAFRLLELSGEIVGGRFFEGIPGLQFASKEALRRLKKSLPEKAIYWMSAVDPVSLCGIALEELKAALPKRLATTRLLYRGSELVAEAQRGGRVLRFHLEPKDADLTQIVGVMADALGLQALSQLKLESINGEDARSSPYLESLQSVWRLHCDHKQVVVEGVLV</sequence>
<gene>
    <name evidence="11" type="ORF">IEN85_05910</name>
</gene>
<dbReference type="GO" id="GO:0006281">
    <property type="term" value="P:DNA repair"/>
    <property type="evidence" value="ECO:0007669"/>
    <property type="project" value="UniProtKB-KW"/>
</dbReference>
<dbReference type="SUPFAM" id="SSF52540">
    <property type="entry name" value="P-loop containing nucleoside triphosphate hydrolases"/>
    <property type="match status" value="1"/>
</dbReference>
<dbReference type="GO" id="GO:0005524">
    <property type="term" value="F:ATP binding"/>
    <property type="evidence" value="ECO:0007669"/>
    <property type="project" value="UniProtKB-KW"/>
</dbReference>
<evidence type="ECO:0000256" key="8">
    <source>
        <dbReference type="ARBA" id="ARBA00023235"/>
    </source>
</evidence>
<evidence type="ECO:0000256" key="5">
    <source>
        <dbReference type="ARBA" id="ARBA00022840"/>
    </source>
</evidence>
<dbReference type="InterPro" id="IPR001650">
    <property type="entry name" value="Helicase_C-like"/>
</dbReference>
<evidence type="ECO:0000259" key="10">
    <source>
        <dbReference type="PROSITE" id="PS51194"/>
    </source>
</evidence>
<keyword evidence="4 11" id="KW-0347">Helicase</keyword>
<dbReference type="Pfam" id="PF00271">
    <property type="entry name" value="Helicase_C"/>
    <property type="match status" value="1"/>
</dbReference>
<evidence type="ECO:0000313" key="11">
    <source>
        <dbReference type="EMBL" id="MBD5779020.1"/>
    </source>
</evidence>
<dbReference type="InterPro" id="IPR052511">
    <property type="entry name" value="ATP-dep_Helicase"/>
</dbReference>
<dbReference type="Pfam" id="PF19306">
    <property type="entry name" value="WHD_Lhr"/>
    <property type="match status" value="1"/>
</dbReference>
<protein>
    <submittedName>
        <fullName evidence="11">DEAD/DEAH box helicase</fullName>
    </submittedName>
</protein>
<accession>A0A927F6R8</accession>
<dbReference type="SMART" id="SM00487">
    <property type="entry name" value="DEXDc"/>
    <property type="match status" value="1"/>
</dbReference>
<dbReference type="InterPro" id="IPR027417">
    <property type="entry name" value="P-loop_NTPase"/>
</dbReference>
<evidence type="ECO:0000256" key="2">
    <source>
        <dbReference type="ARBA" id="ARBA00022763"/>
    </source>
</evidence>
<proteinExistence type="predicted"/>
<evidence type="ECO:0000256" key="7">
    <source>
        <dbReference type="ARBA" id="ARBA00023204"/>
    </source>
</evidence>
<keyword evidence="5" id="KW-0067">ATP-binding</keyword>
<dbReference type="GO" id="GO:0003677">
    <property type="term" value="F:DNA binding"/>
    <property type="evidence" value="ECO:0007669"/>
    <property type="project" value="UniProtKB-KW"/>
</dbReference>
<name>A0A927F6R8_9BACT</name>
<keyword evidence="7" id="KW-0234">DNA repair</keyword>
<dbReference type="RefSeq" id="WP_191616141.1">
    <property type="nucleotide sequence ID" value="NZ_JACYFG010000006.1"/>
</dbReference>
<evidence type="ECO:0000256" key="4">
    <source>
        <dbReference type="ARBA" id="ARBA00022806"/>
    </source>
</evidence>
<dbReference type="EMBL" id="JACYFG010000006">
    <property type="protein sequence ID" value="MBD5779020.1"/>
    <property type="molecule type" value="Genomic_DNA"/>
</dbReference>
<evidence type="ECO:0000256" key="1">
    <source>
        <dbReference type="ARBA" id="ARBA00022741"/>
    </source>
</evidence>
<dbReference type="PANTHER" id="PTHR47962">
    <property type="entry name" value="ATP-DEPENDENT HELICASE LHR-RELATED-RELATED"/>
    <property type="match status" value="1"/>
</dbReference>
<dbReference type="InterPro" id="IPR055368">
    <property type="entry name" value="WH3_Lhr"/>
</dbReference>
<dbReference type="PANTHER" id="PTHR47962:SF5">
    <property type="entry name" value="ATP-DEPENDENT HELICASE LHR-RELATED"/>
    <property type="match status" value="1"/>
</dbReference>
<evidence type="ECO:0000259" key="9">
    <source>
        <dbReference type="PROSITE" id="PS51192"/>
    </source>
</evidence>
<dbReference type="GO" id="GO:0004386">
    <property type="term" value="F:helicase activity"/>
    <property type="evidence" value="ECO:0007669"/>
    <property type="project" value="UniProtKB-KW"/>
</dbReference>
<keyword evidence="6" id="KW-0238">DNA-binding</keyword>
<dbReference type="InterPro" id="IPR011545">
    <property type="entry name" value="DEAD/DEAH_box_helicase_dom"/>
</dbReference>
<evidence type="ECO:0000256" key="6">
    <source>
        <dbReference type="ARBA" id="ARBA00023125"/>
    </source>
</evidence>
<dbReference type="Pfam" id="PF00270">
    <property type="entry name" value="DEAD"/>
    <property type="match status" value="1"/>
</dbReference>
<dbReference type="Pfam" id="PF23234">
    <property type="entry name" value="WHD_4th_Lhr"/>
    <property type="match status" value="1"/>
</dbReference>
<dbReference type="Proteomes" id="UP000622317">
    <property type="component" value="Unassembled WGS sequence"/>
</dbReference>
<dbReference type="InterPro" id="IPR014001">
    <property type="entry name" value="Helicase_ATP-bd"/>
</dbReference>
<dbReference type="Pfam" id="PF08494">
    <property type="entry name" value="DEAD_assoc"/>
    <property type="match status" value="1"/>
</dbReference>
<dbReference type="PROSITE" id="PS51192">
    <property type="entry name" value="HELICASE_ATP_BIND_1"/>
    <property type="match status" value="1"/>
</dbReference>
<feature type="domain" description="Helicase ATP-binding" evidence="9">
    <location>
        <begin position="35"/>
        <end position="225"/>
    </location>
</feature>
<dbReference type="InterPro" id="IPR045628">
    <property type="entry name" value="Lhr_WH_dom"/>
</dbReference>
<comment type="caution">
    <text evidence="11">The sequence shown here is derived from an EMBL/GenBank/DDBJ whole genome shotgun (WGS) entry which is preliminary data.</text>
</comment>
<keyword evidence="12" id="KW-1185">Reference proteome</keyword>